<accession>A0A1J7FZB7</accession>
<sequence length="345" mass="38801">MRAAPYFCPVDSCEQRLQIEKRLGSVRAGKYFSLVSRYLSLKISKSEFDRCCIATIGRENVKLHNHFLTSLLKKICLSDTTPPRKRKGNIQDSLNVKLPNGGNNLQPLCRDLPQSPRKGRTPNLRDRKFRDRPRPLITHGKNNNSIVFEESVPKIQEQQRSIELHSVGSMPPLSVEDVEDVQVIQDLSIYRRSPIRPPLGIPTCNKRARTVLRRGLESGTVTDTCKSISQLPDTCSLTKRLEQKLEMEGLKISEDAASLLNKALDVYLKRLIKPCLDLAASKSVNKSGGLIQSSLNGLQKDWCVKKQVGLVSASISDFRTAMAMNPVILGEDWPLHFERVCQRTS</sequence>
<name>A0A1J7FZB7_LUPAN</name>
<dbReference type="STRING" id="3871.A0A1J7FZB7"/>
<evidence type="ECO:0000256" key="1">
    <source>
        <dbReference type="SAM" id="MobiDB-lite"/>
    </source>
</evidence>
<dbReference type="KEGG" id="lang:109332440"/>
<organism evidence="2 3">
    <name type="scientific">Lupinus angustifolius</name>
    <name type="common">Narrow-leaved blue lupine</name>
    <dbReference type="NCBI Taxonomy" id="3871"/>
    <lineage>
        <taxon>Eukaryota</taxon>
        <taxon>Viridiplantae</taxon>
        <taxon>Streptophyta</taxon>
        <taxon>Embryophyta</taxon>
        <taxon>Tracheophyta</taxon>
        <taxon>Spermatophyta</taxon>
        <taxon>Magnoliopsida</taxon>
        <taxon>eudicotyledons</taxon>
        <taxon>Gunneridae</taxon>
        <taxon>Pentapetalae</taxon>
        <taxon>rosids</taxon>
        <taxon>fabids</taxon>
        <taxon>Fabales</taxon>
        <taxon>Fabaceae</taxon>
        <taxon>Papilionoideae</taxon>
        <taxon>50 kb inversion clade</taxon>
        <taxon>genistoids sensu lato</taxon>
        <taxon>core genistoids</taxon>
        <taxon>Genisteae</taxon>
        <taxon>Lupinus</taxon>
    </lineage>
</organism>
<keyword evidence="3" id="KW-1185">Reference proteome</keyword>
<gene>
    <name evidence="2" type="ORF">TanjilG_11067</name>
</gene>
<dbReference type="OMA" id="NNTTCED"/>
<dbReference type="OrthoDB" id="10264870at2759"/>
<dbReference type="Gramene" id="OIV93485">
    <property type="protein sequence ID" value="OIV93485"/>
    <property type="gene ID" value="TanjilG_11067"/>
</dbReference>
<dbReference type="Proteomes" id="UP000188354">
    <property type="component" value="Chromosome LG18"/>
</dbReference>
<dbReference type="Pfam" id="PF12767">
    <property type="entry name" value="SAGA-Tad1"/>
    <property type="match status" value="1"/>
</dbReference>
<reference evidence="2 3" key="1">
    <citation type="journal article" date="2017" name="Plant Biotechnol. J.">
        <title>A comprehensive draft genome sequence for lupin (Lupinus angustifolius), an emerging health food: insights into plant-microbe interactions and legume evolution.</title>
        <authorList>
            <person name="Hane J.K."/>
            <person name="Ming Y."/>
            <person name="Kamphuis L.G."/>
            <person name="Nelson M.N."/>
            <person name="Garg G."/>
            <person name="Atkins C.A."/>
            <person name="Bayer P.E."/>
            <person name="Bravo A."/>
            <person name="Bringans S."/>
            <person name="Cannon S."/>
            <person name="Edwards D."/>
            <person name="Foley R."/>
            <person name="Gao L.L."/>
            <person name="Harrison M.J."/>
            <person name="Huang W."/>
            <person name="Hurgobin B."/>
            <person name="Li S."/>
            <person name="Liu C.W."/>
            <person name="McGrath A."/>
            <person name="Morahan G."/>
            <person name="Murray J."/>
            <person name="Weller J."/>
            <person name="Jian J."/>
            <person name="Singh K.B."/>
        </authorList>
    </citation>
    <scope>NUCLEOTIDE SEQUENCE [LARGE SCALE GENOMIC DNA]</scope>
    <source>
        <strain evidence="3">cv. Tanjil</strain>
        <tissue evidence="2">Whole plant</tissue>
    </source>
</reference>
<evidence type="ECO:0000313" key="3">
    <source>
        <dbReference type="Proteomes" id="UP000188354"/>
    </source>
</evidence>
<dbReference type="EMBL" id="CM007378">
    <property type="protein sequence ID" value="OIV93485.1"/>
    <property type="molecule type" value="Genomic_DNA"/>
</dbReference>
<dbReference type="GO" id="GO:0000124">
    <property type="term" value="C:SAGA complex"/>
    <property type="evidence" value="ECO:0007669"/>
    <property type="project" value="TreeGrafter"/>
</dbReference>
<dbReference type="PANTHER" id="PTHR21277:SF29">
    <property type="entry name" value="TRANSCRIPTIONAL REGULATOR OF RNA POLII, SAGA, SUBUNIT"/>
    <property type="match status" value="1"/>
</dbReference>
<evidence type="ECO:0000313" key="2">
    <source>
        <dbReference type="EMBL" id="OIV93485.1"/>
    </source>
</evidence>
<dbReference type="PANTHER" id="PTHR21277">
    <property type="entry name" value="TRANSCRIPTIONAL ADAPTER 1"/>
    <property type="match status" value="1"/>
</dbReference>
<proteinExistence type="predicted"/>
<dbReference type="InterPro" id="IPR024738">
    <property type="entry name" value="Hfi1/Tada1"/>
</dbReference>
<feature type="region of interest" description="Disordered" evidence="1">
    <location>
        <begin position="82"/>
        <end position="141"/>
    </location>
</feature>
<feature type="compositionally biased region" description="Basic and acidic residues" evidence="1">
    <location>
        <begin position="123"/>
        <end position="134"/>
    </location>
</feature>
<protein>
    <recommendedName>
        <fullName evidence="4">Transcriptional coactivator Hfi1/Transcriptional adapter 1</fullName>
    </recommendedName>
</protein>
<evidence type="ECO:0008006" key="4">
    <source>
        <dbReference type="Google" id="ProtNLM"/>
    </source>
</evidence>
<dbReference type="AlphaFoldDB" id="A0A1J7FZB7"/>
<dbReference type="GO" id="GO:0006357">
    <property type="term" value="P:regulation of transcription by RNA polymerase II"/>
    <property type="evidence" value="ECO:0007669"/>
    <property type="project" value="TreeGrafter"/>
</dbReference>
<dbReference type="GO" id="GO:0003713">
    <property type="term" value="F:transcription coactivator activity"/>
    <property type="evidence" value="ECO:0007669"/>
    <property type="project" value="TreeGrafter"/>
</dbReference>